<sequence>MECLLAFTFVIVEIGRCALLTINLAYLGRNRSLYVMAPRYRPFNSLPETTLIIHTPSTRKHLTRLSKTSLITLVLSWLETPICQPRYSEEKTIGDVKQIYEAWMEGKEHKKVVIDRILEYDWTHSFTLAQMAQLDLRNAIINGHSLRWYSSKLIPAGSSKHRQSEDTAPFVTIRPGAIIKVLRDHINPIAKNHILAEIHPDLPLLLVRIQVRESTKQERVYFFAIPSSGSFLFHTQIREATGYLIQQAFANAFSPRNTAYEFKSAPHNSRSLSSLTITCGTNRNVNALGAWSVYAKDLVDQSPLANLPLSRCQQITEPLDEISLRKRIAESRFGGQDGDIGGILDAPFDRVEFKIQNSLPEDESYTPSVVIRFEGPHVFAGIKGLVESGVIDGVQMPGWLTGEDGVTEARIADGKFTI</sequence>
<dbReference type="OrthoDB" id="6585699at2759"/>
<name>A0A1U7LW66_NEOID</name>
<protein>
    <submittedName>
        <fullName evidence="1">Kinetochore protein mis15</fullName>
    </submittedName>
</protein>
<dbReference type="Pfam" id="PF05238">
    <property type="entry name" value="CENP-N"/>
    <property type="match status" value="1"/>
</dbReference>
<dbReference type="STRING" id="1198029.A0A1U7LW66"/>
<evidence type="ECO:0000313" key="2">
    <source>
        <dbReference type="Proteomes" id="UP000186594"/>
    </source>
</evidence>
<dbReference type="GO" id="GO:0034080">
    <property type="term" value="P:CENP-A containing chromatin assembly"/>
    <property type="evidence" value="ECO:0007669"/>
    <property type="project" value="InterPro"/>
</dbReference>
<gene>
    <name evidence="1" type="ORF">NEOLI_001509</name>
</gene>
<dbReference type="Proteomes" id="UP000186594">
    <property type="component" value="Unassembled WGS sequence"/>
</dbReference>
<dbReference type="GO" id="GO:0007059">
    <property type="term" value="P:chromosome segregation"/>
    <property type="evidence" value="ECO:0007669"/>
    <property type="project" value="InterPro"/>
</dbReference>
<evidence type="ECO:0000313" key="1">
    <source>
        <dbReference type="EMBL" id="OLL26813.1"/>
    </source>
</evidence>
<dbReference type="OMA" id="HPASLRW"/>
<dbReference type="Gene3D" id="3.10.20.720">
    <property type="match status" value="1"/>
</dbReference>
<reference evidence="1 2" key="1">
    <citation type="submission" date="2016-04" db="EMBL/GenBank/DDBJ databases">
        <title>Evolutionary innovation and constraint leading to complex multicellularity in the Ascomycota.</title>
        <authorList>
            <person name="Cisse O."/>
            <person name="Nguyen A."/>
            <person name="Hewitt D.A."/>
            <person name="Jedd G."/>
            <person name="Stajich J.E."/>
        </authorList>
    </citation>
    <scope>NUCLEOTIDE SEQUENCE [LARGE SCALE GENOMIC DNA]</scope>
    <source>
        <strain evidence="1 2">DAH-3</strain>
    </source>
</reference>
<dbReference type="EMBL" id="LXFE01000145">
    <property type="protein sequence ID" value="OLL26813.1"/>
    <property type="molecule type" value="Genomic_DNA"/>
</dbReference>
<comment type="caution">
    <text evidence="1">The sequence shown here is derived from an EMBL/GenBank/DDBJ whole genome shotgun (WGS) entry which is preliminary data.</text>
</comment>
<dbReference type="InterPro" id="IPR007902">
    <property type="entry name" value="Chl4/mis15/CENP-N"/>
</dbReference>
<accession>A0A1U7LW66</accession>
<dbReference type="AlphaFoldDB" id="A0A1U7LW66"/>
<proteinExistence type="predicted"/>
<keyword evidence="2" id="KW-1185">Reference proteome</keyword>
<organism evidence="1 2">
    <name type="scientific">Neolecta irregularis (strain DAH-3)</name>
    <dbReference type="NCBI Taxonomy" id="1198029"/>
    <lineage>
        <taxon>Eukaryota</taxon>
        <taxon>Fungi</taxon>
        <taxon>Dikarya</taxon>
        <taxon>Ascomycota</taxon>
        <taxon>Taphrinomycotina</taxon>
        <taxon>Neolectales</taxon>
        <taxon>Neolectaceae</taxon>
        <taxon>Neolecta</taxon>
    </lineage>
</organism>